<evidence type="ECO:0000313" key="5">
    <source>
        <dbReference type="EMBL" id="MDH2132130.1"/>
    </source>
</evidence>
<gene>
    <name evidence="5" type="ORF">N5J77_13430</name>
</gene>
<dbReference type="PANTHER" id="PTHR42970">
    <property type="entry name" value="PECTATE LYASE C-RELATED"/>
    <property type="match status" value="1"/>
</dbReference>
<organism evidence="5 6">
    <name type="scientific">Sphingobium yanoikuyae</name>
    <name type="common">Sphingomonas yanoikuyae</name>
    <dbReference type="NCBI Taxonomy" id="13690"/>
    <lineage>
        <taxon>Bacteria</taxon>
        <taxon>Pseudomonadati</taxon>
        <taxon>Pseudomonadota</taxon>
        <taxon>Alphaproteobacteria</taxon>
        <taxon>Sphingomonadales</taxon>
        <taxon>Sphingomonadaceae</taxon>
        <taxon>Sphingobium</taxon>
    </lineage>
</organism>
<feature type="compositionally biased region" description="Low complexity" evidence="3">
    <location>
        <begin position="25"/>
        <end position="36"/>
    </location>
</feature>
<feature type="region of interest" description="Disordered" evidence="3">
    <location>
        <begin position="25"/>
        <end position="51"/>
    </location>
</feature>
<keyword evidence="2" id="KW-0325">Glycoprotein</keyword>
<dbReference type="InterPro" id="IPR011050">
    <property type="entry name" value="Pectin_lyase_fold/virulence"/>
</dbReference>
<dbReference type="PANTHER" id="PTHR42970:SF1">
    <property type="entry name" value="PECTATE LYASE C-RELATED"/>
    <property type="match status" value="1"/>
</dbReference>
<sequence>MWIMTAAAAAAGLAVTTALMLPGPQATGQSGAQSSSFNSDNCEETVPRTSGQAAFPTAEGFGRFAKGGRGGMVYLVTSLQDRGPGTLRECAEASGPRTCVFRVSGTIVVDDWIKVMQPYLTIAGQTSPGGIAIRIRNSLNSPMLVQTHDVVIRHIRLRPGASAKASDNVDTIQISGAAHDVILDHLSTSWPTDEGINIVGSGDVPFPCGETRDISVQWSILSEGLNDANRGPHSRGSYFGYGARNVSFHHNLIASNVRRNPLVNLRGNFDMINNVIYNSQQYNGEFYTRFGALAINMIGNVAVVGPSSQKTNQLYLAAYFRDYPAPFDIYVQDNVDIHRPANSGDQRLVMPSRDWQYIRAAPVFPVSLSPAAITGPGQAYRDILAFAGATRPVRDTADKRLLNDMAICKGQILNAPSQVGGWPVLPGGAAPLDQDKDGMADTWESAHGLSPTDGRDGAQIASDGYSNLEHYLSSLAGDDIVQRAPSAMLPDPTCGFAIKDVGPLPEISIKAQPSQLAAAGTTTLSWTGQNIKSCKLLGLGVPANGSRHVTAARTTTYQIACIGPQGGDAIDTVVVRVGP</sequence>
<reference evidence="5" key="1">
    <citation type="submission" date="2022-09" db="EMBL/GenBank/DDBJ databases">
        <title>Intensive care unit water sources are persistently colonized with multi-drug resistant bacteria and are the site of extensive horizontal gene transfer of antibiotic resistance genes.</title>
        <authorList>
            <person name="Diorio-Toth L."/>
        </authorList>
    </citation>
    <scope>NUCLEOTIDE SEQUENCE</scope>
    <source>
        <strain evidence="5">GD03659</strain>
    </source>
</reference>
<dbReference type="SUPFAM" id="SSF51126">
    <property type="entry name" value="Pectin lyase-like"/>
    <property type="match status" value="1"/>
</dbReference>
<dbReference type="Gene3D" id="2.160.20.10">
    <property type="entry name" value="Single-stranded right-handed beta-helix, Pectin lyase-like"/>
    <property type="match status" value="1"/>
</dbReference>
<keyword evidence="4" id="KW-0732">Signal</keyword>
<feature type="signal peptide" evidence="4">
    <location>
        <begin position="1"/>
        <end position="20"/>
    </location>
</feature>
<protein>
    <recommendedName>
        <fullName evidence="7">Pectate lyase</fullName>
    </recommendedName>
</protein>
<comment type="caution">
    <text evidence="5">The sequence shown here is derived from an EMBL/GenBank/DDBJ whole genome shotgun (WGS) entry which is preliminary data.</text>
</comment>
<name>A0AA42WV21_SPHYA</name>
<dbReference type="GO" id="GO:0046872">
    <property type="term" value="F:metal ion binding"/>
    <property type="evidence" value="ECO:0007669"/>
    <property type="project" value="UniProtKB-KW"/>
</dbReference>
<dbReference type="InterPro" id="IPR052063">
    <property type="entry name" value="Polysaccharide_Lyase_1"/>
</dbReference>
<evidence type="ECO:0000256" key="2">
    <source>
        <dbReference type="ARBA" id="ARBA00023180"/>
    </source>
</evidence>
<dbReference type="EMBL" id="JAOCKX010000017">
    <property type="protein sequence ID" value="MDH2132130.1"/>
    <property type="molecule type" value="Genomic_DNA"/>
</dbReference>
<evidence type="ECO:0000313" key="6">
    <source>
        <dbReference type="Proteomes" id="UP001162318"/>
    </source>
</evidence>
<accession>A0AA42WV21</accession>
<evidence type="ECO:0008006" key="7">
    <source>
        <dbReference type="Google" id="ProtNLM"/>
    </source>
</evidence>
<proteinExistence type="predicted"/>
<evidence type="ECO:0000256" key="3">
    <source>
        <dbReference type="SAM" id="MobiDB-lite"/>
    </source>
</evidence>
<dbReference type="AlphaFoldDB" id="A0AA42WV21"/>
<dbReference type="InterPro" id="IPR012334">
    <property type="entry name" value="Pectin_lyas_fold"/>
</dbReference>
<evidence type="ECO:0000256" key="1">
    <source>
        <dbReference type="ARBA" id="ARBA00022723"/>
    </source>
</evidence>
<evidence type="ECO:0000256" key="4">
    <source>
        <dbReference type="SAM" id="SignalP"/>
    </source>
</evidence>
<keyword evidence="1" id="KW-0479">Metal-binding</keyword>
<dbReference type="Proteomes" id="UP001162318">
    <property type="component" value="Unassembled WGS sequence"/>
</dbReference>
<feature type="chain" id="PRO_5041218091" description="Pectate lyase" evidence="4">
    <location>
        <begin position="21"/>
        <end position="579"/>
    </location>
</feature>
<dbReference type="RefSeq" id="WP_279728874.1">
    <property type="nucleotide sequence ID" value="NZ_JAOCKX010000017.1"/>
</dbReference>